<evidence type="ECO:0000313" key="2">
    <source>
        <dbReference type="EMBL" id="BCS81093.1"/>
    </source>
</evidence>
<gene>
    <name evidence="2" type="ORF">CaldiYA01_10530</name>
</gene>
<reference evidence="2 3" key="1">
    <citation type="submission" date="2021-02" db="EMBL/GenBank/DDBJ databases">
        <title>Nitrogen-fixing ability and nitrogen fixation related genes of thermophilic fermentative bacteria in the genus Caldicellulosiruptor.</title>
        <authorList>
            <person name="Chen Y."/>
            <person name="Nishihara A."/>
            <person name="Haruta S."/>
        </authorList>
    </citation>
    <scope>NUCLEOTIDE SEQUENCE [LARGE SCALE GENOMIC DNA]</scope>
    <source>
        <strain evidence="2 3">YA01</strain>
    </source>
</reference>
<accession>A0ABN6E6R6</accession>
<proteinExistence type="predicted"/>
<dbReference type="Proteomes" id="UP000663623">
    <property type="component" value="Chromosome"/>
</dbReference>
<evidence type="ECO:0000313" key="3">
    <source>
        <dbReference type="Proteomes" id="UP000663623"/>
    </source>
</evidence>
<name>A0ABN6E6R6_9FIRM</name>
<dbReference type="Gene3D" id="3.40.50.11900">
    <property type="match status" value="1"/>
</dbReference>
<organism evidence="2 3">
    <name type="scientific">Caldicellulosiruptor diazotrophicus</name>
    <dbReference type="NCBI Taxonomy" id="2806205"/>
    <lineage>
        <taxon>Bacteria</taxon>
        <taxon>Bacillati</taxon>
        <taxon>Bacillota</taxon>
        <taxon>Bacillota incertae sedis</taxon>
        <taxon>Caldicellulosiruptorales</taxon>
        <taxon>Caldicellulosiruptoraceae</taxon>
        <taxon>Caldicellulosiruptor</taxon>
    </lineage>
</organism>
<dbReference type="Pfam" id="PF09989">
    <property type="entry name" value="DUF2229"/>
    <property type="match status" value="1"/>
</dbReference>
<keyword evidence="3" id="KW-1185">Reference proteome</keyword>
<dbReference type="InterPro" id="IPR051805">
    <property type="entry name" value="Dehydratase_Activator_Redct"/>
</dbReference>
<dbReference type="PANTHER" id="PTHR32329">
    <property type="entry name" value="BIFUNCTIONAL PROTEIN [INCLUDES 2-HYDROXYACYL-COA DEHYDRATASE (N-TER) AND ITS ACTIVATOR DOMAIN (C_TERM)-RELATED"/>
    <property type="match status" value="1"/>
</dbReference>
<protein>
    <recommendedName>
        <fullName evidence="1">DUF2229 domain-containing protein</fullName>
    </recommendedName>
</protein>
<dbReference type="RefSeq" id="WP_207182234.1">
    <property type="nucleotide sequence ID" value="NZ_AP024480.1"/>
</dbReference>
<feature type="domain" description="DUF2229" evidence="1">
    <location>
        <begin position="11"/>
        <end position="71"/>
    </location>
</feature>
<sequence>MRKITFPHMGNLFLIAKALFEELGFEVVVPPYNNKSTLEIGKKLSPEFICLPFKLNMGNFIQAIEMGADTIVIFGGCGPCRFGYYGALEKEILKDLGYDVEIIVIEPLFYGFRNFLKQVSKIFARKNVASILKRVYRLAKKVDEIEKKVHFLRPREMVKGSVDKIYERFRKEALEVCGIDQMERLVDTTNVLFDNLYIVNEKVRKIGIVGEIYTIIDSFSSLNIEKILGEMGCEVERNLYISQWIDTHLIYPIFKMKNPIVKRFSKDVMPVLIGGHARETISYARYFSTQNYDGILHIFPLTCMPEIIAKSVLNGIKNRINIPLLHIVIDEVDSDVGIKTRLEAFLDLIEARSEKFERGVLSWD</sequence>
<dbReference type="InterPro" id="IPR018709">
    <property type="entry name" value="CoA_activase_DUF2229"/>
</dbReference>
<evidence type="ECO:0000259" key="1">
    <source>
        <dbReference type="Pfam" id="PF09989"/>
    </source>
</evidence>
<dbReference type="EMBL" id="AP024480">
    <property type="protein sequence ID" value="BCS81093.1"/>
    <property type="molecule type" value="Genomic_DNA"/>
</dbReference>
<dbReference type="PANTHER" id="PTHR32329:SF2">
    <property type="entry name" value="BIFUNCTIONAL PROTEIN [INCLUDES 2-HYDROXYACYL-COA DEHYDRATASE (N-TER) AND ITS ACTIVATOR DOMAIN (C_TERM)"/>
    <property type="match status" value="1"/>
</dbReference>